<comment type="function">
    <text evidence="12">Catalyzes the formation of phosphatidylethanolamine (PtdEtn) from phosphatidylserine (PtdSer).</text>
</comment>
<evidence type="ECO:0000256" key="10">
    <source>
        <dbReference type="ARBA" id="ARBA00023264"/>
    </source>
</evidence>
<dbReference type="NCBIfam" id="TIGR00163">
    <property type="entry name" value="PS_decarb"/>
    <property type="match status" value="1"/>
</dbReference>
<dbReference type="Proteomes" id="UP000266177">
    <property type="component" value="Unassembled WGS sequence"/>
</dbReference>
<evidence type="ECO:0000256" key="1">
    <source>
        <dbReference type="ARBA" id="ARBA00005189"/>
    </source>
</evidence>
<feature type="active site" description="Charge relay system; for autoendoproteolytic cleavage activity" evidence="12">
    <location>
        <position position="228"/>
    </location>
</feature>
<evidence type="ECO:0000256" key="2">
    <source>
        <dbReference type="ARBA" id="ARBA00022475"/>
    </source>
</evidence>
<comment type="cofactor">
    <cofactor evidence="12">
        <name>pyruvate</name>
        <dbReference type="ChEBI" id="CHEBI:15361"/>
    </cofactor>
    <text evidence="12">Binds 1 pyruvoyl group covalently per subunit.</text>
</comment>
<protein>
    <recommendedName>
        <fullName evidence="12">Phosphatidylserine decarboxylase proenzyme</fullName>
        <ecNumber evidence="12">4.1.1.65</ecNumber>
    </recommendedName>
    <component>
        <recommendedName>
            <fullName evidence="12">Phosphatidylserine decarboxylase alpha chain</fullName>
        </recommendedName>
    </component>
    <component>
        <recommendedName>
            <fullName evidence="12">Phosphatidylserine decarboxylase beta chain</fullName>
        </recommendedName>
    </component>
</protein>
<keyword evidence="10 12" id="KW-1208">Phospholipid metabolism</keyword>
<accession>A0A3A3GAY0</accession>
<evidence type="ECO:0000256" key="6">
    <source>
        <dbReference type="ARBA" id="ARBA00023136"/>
    </source>
</evidence>
<evidence type="ECO:0000256" key="3">
    <source>
        <dbReference type="ARBA" id="ARBA00022516"/>
    </source>
</evidence>
<proteinExistence type="inferred from homology"/>
<comment type="caution">
    <text evidence="13">The sequence shown here is derived from an EMBL/GenBank/DDBJ whole genome shotgun (WGS) entry which is preliminary data.</text>
</comment>
<feature type="chain" id="PRO_5023563808" description="Phosphatidylserine decarboxylase alpha chain" evidence="12">
    <location>
        <begin position="228"/>
        <end position="272"/>
    </location>
</feature>
<keyword evidence="6 12" id="KW-0472">Membrane</keyword>
<comment type="subcellular location">
    <subcellularLocation>
        <location evidence="12">Cell membrane</location>
        <topology evidence="12">Peripheral membrane protein</topology>
    </subcellularLocation>
</comment>
<dbReference type="EC" id="4.1.1.65" evidence="12"/>
<feature type="site" description="Cleavage (non-hydrolytic); by autocatalysis" evidence="12">
    <location>
        <begin position="227"/>
        <end position="228"/>
    </location>
</feature>
<comment type="subunit">
    <text evidence="12">Heterodimer of a large membrane-associated beta subunit and a small pyruvoyl-containing alpha subunit.</text>
</comment>
<keyword evidence="2 12" id="KW-1003">Cell membrane</keyword>
<dbReference type="GO" id="GO:0005886">
    <property type="term" value="C:plasma membrane"/>
    <property type="evidence" value="ECO:0007669"/>
    <property type="project" value="UniProtKB-SubCell"/>
</dbReference>
<evidence type="ECO:0000256" key="4">
    <source>
        <dbReference type="ARBA" id="ARBA00022793"/>
    </source>
</evidence>
<dbReference type="EMBL" id="QYZD01000067">
    <property type="protein sequence ID" value="RJG15741.1"/>
    <property type="molecule type" value="Genomic_DNA"/>
</dbReference>
<comment type="PTM">
    <text evidence="12">Is synthesized initially as an inactive proenzyme. Formation of the active enzyme involves a self-maturation process in which the active site pyruvoyl group is generated from an internal serine residue via an autocatalytic post-translational modification. Two non-identical subunits are generated from the proenzyme in this reaction, and the pyruvate is formed at the N-terminus of the alpha chain, which is derived from the carboxyl end of the proenzyme. The autoendoproteolytic cleavage occurs by a canonical serine protease mechanism, in which the side chain hydroxyl group of the serine supplies its oxygen atom to form the C-terminus of the beta chain, while the remainder of the serine residue undergoes an oxidative deamination to produce ammonia and the pyruvoyl prosthetic group on the alpha chain. During this reaction, the Ser that is part of the protease active site of the proenzyme becomes the pyruvoyl prosthetic group, which constitutes an essential element of the active site of the mature decarboxylase.</text>
</comment>
<dbReference type="InterPro" id="IPR033177">
    <property type="entry name" value="PSD-B"/>
</dbReference>
<keyword evidence="7 12" id="KW-0865">Zymogen</keyword>
<dbReference type="GO" id="GO:0006646">
    <property type="term" value="P:phosphatidylethanolamine biosynthetic process"/>
    <property type="evidence" value="ECO:0007669"/>
    <property type="project" value="UniProtKB-UniRule"/>
</dbReference>
<comment type="similarity">
    <text evidence="12">Belongs to the phosphatidylserine decarboxylase family. PSD-B subfamily. Prokaryotic type I sub-subfamily.</text>
</comment>
<dbReference type="PANTHER" id="PTHR10067:SF6">
    <property type="entry name" value="PHOSPHATIDYLSERINE DECARBOXYLASE PROENZYME, MITOCHONDRIAL"/>
    <property type="match status" value="1"/>
</dbReference>
<reference evidence="13 14" key="1">
    <citation type="submission" date="2018-09" db="EMBL/GenBank/DDBJ databases">
        <title>Paenibacillus SK2017-BO5.</title>
        <authorList>
            <person name="Piskunova J.V."/>
            <person name="Dubiley S.A."/>
            <person name="Severinov K.V."/>
        </authorList>
    </citation>
    <scope>NUCLEOTIDE SEQUENCE [LARGE SCALE GENOMIC DNA]</scope>
    <source>
        <strain evidence="13 14">BO5</strain>
    </source>
</reference>
<sequence length="272" mass="30668">MKKRWMRLLTELSSRKWVSRTAGRAASSGWSRRWIPSFAKTYNIQVDEAEKPMSEYRTLNEFFTRRLKPGMRPLAAGDDILLSPVDSLITGMGPIQQGTILNVKGQDYMLDELLHRSPYQQKYMHGYYFVLYLSPTDYHRIHSPVTGKLVESEHVPGRVYPVNDFGLRHMPRVLSRNERLITYLRHAHGEVAVVKVGALNVSSIHYADGAPLPAYERGQELAYFAFGSTVVLLMENGTFEPRSDLTVGSVVKMGEGLGRLQGIPASPRTGEA</sequence>
<feature type="active site" description="Charge relay system; for autoendoproteolytic cleavage activity" evidence="12">
    <location>
        <position position="142"/>
    </location>
</feature>
<keyword evidence="9 12" id="KW-0456">Lyase</keyword>
<dbReference type="PANTHER" id="PTHR10067">
    <property type="entry name" value="PHOSPHATIDYLSERINE DECARBOXYLASE"/>
    <property type="match status" value="1"/>
</dbReference>
<organism evidence="13 14">
    <name type="scientific">Paenibacillus thiaminolyticus</name>
    <name type="common">Bacillus thiaminolyticus</name>
    <dbReference type="NCBI Taxonomy" id="49283"/>
    <lineage>
        <taxon>Bacteria</taxon>
        <taxon>Bacillati</taxon>
        <taxon>Bacillota</taxon>
        <taxon>Bacilli</taxon>
        <taxon>Bacillales</taxon>
        <taxon>Paenibacillaceae</taxon>
        <taxon>Paenibacillus</taxon>
    </lineage>
</organism>
<dbReference type="HAMAP" id="MF_00662">
    <property type="entry name" value="PS_decarb_PSD_B_type1"/>
    <property type="match status" value="1"/>
</dbReference>
<evidence type="ECO:0000256" key="12">
    <source>
        <dbReference type="HAMAP-Rule" id="MF_00662"/>
    </source>
</evidence>
<evidence type="ECO:0000313" key="13">
    <source>
        <dbReference type="EMBL" id="RJG15741.1"/>
    </source>
</evidence>
<evidence type="ECO:0000256" key="11">
    <source>
        <dbReference type="ARBA" id="ARBA00023317"/>
    </source>
</evidence>
<keyword evidence="3 12" id="KW-0444">Lipid biosynthesis</keyword>
<dbReference type="InterPro" id="IPR033178">
    <property type="entry name" value="PSD_type1_pro"/>
</dbReference>
<dbReference type="UniPathway" id="UPA00558">
    <property type="reaction ID" value="UER00616"/>
</dbReference>
<name>A0A3A3GAY0_PANTH</name>
<feature type="chain" id="PRO_5023563807" description="Phosphatidylserine decarboxylase beta chain" evidence="12">
    <location>
        <begin position="1"/>
        <end position="227"/>
    </location>
</feature>
<evidence type="ECO:0000256" key="9">
    <source>
        <dbReference type="ARBA" id="ARBA00023239"/>
    </source>
</evidence>
<evidence type="ECO:0000256" key="5">
    <source>
        <dbReference type="ARBA" id="ARBA00023098"/>
    </source>
</evidence>
<comment type="pathway">
    <text evidence="12">Phospholipid metabolism; phosphatidylethanolamine biosynthesis; phosphatidylethanolamine from CDP-diacylglycerol: step 2/2.</text>
</comment>
<dbReference type="Pfam" id="PF02666">
    <property type="entry name" value="PS_Dcarbxylase"/>
    <property type="match status" value="1"/>
</dbReference>
<comment type="catalytic activity">
    <reaction evidence="12">
        <text>a 1,2-diacyl-sn-glycero-3-phospho-L-serine + H(+) = a 1,2-diacyl-sn-glycero-3-phosphoethanolamine + CO2</text>
        <dbReference type="Rhea" id="RHEA:20828"/>
        <dbReference type="ChEBI" id="CHEBI:15378"/>
        <dbReference type="ChEBI" id="CHEBI:16526"/>
        <dbReference type="ChEBI" id="CHEBI:57262"/>
        <dbReference type="ChEBI" id="CHEBI:64612"/>
        <dbReference type="EC" id="4.1.1.65"/>
    </reaction>
</comment>
<keyword evidence="5 12" id="KW-0443">Lipid metabolism</keyword>
<gene>
    <name evidence="12 13" type="primary">psd</name>
    <name evidence="13" type="ORF">DQX05_29400</name>
</gene>
<feature type="active site" description="Charge relay system; for autoendoproteolytic cleavage activity" evidence="12">
    <location>
        <position position="86"/>
    </location>
</feature>
<evidence type="ECO:0000313" key="14">
    <source>
        <dbReference type="Proteomes" id="UP000266177"/>
    </source>
</evidence>
<dbReference type="AlphaFoldDB" id="A0A3A3GAY0"/>
<keyword evidence="8 12" id="KW-0594">Phospholipid biosynthesis</keyword>
<feature type="modified residue" description="Pyruvic acid (Ser); by autocatalysis" evidence="12">
    <location>
        <position position="228"/>
    </location>
</feature>
<dbReference type="RefSeq" id="WP_119796780.1">
    <property type="nucleotide sequence ID" value="NZ_QYZD01000067.1"/>
</dbReference>
<keyword evidence="11 12" id="KW-0670">Pyruvate</keyword>
<keyword evidence="4 12" id="KW-0210">Decarboxylase</keyword>
<evidence type="ECO:0000256" key="8">
    <source>
        <dbReference type="ARBA" id="ARBA00023209"/>
    </source>
</evidence>
<dbReference type="InterPro" id="IPR003817">
    <property type="entry name" value="PS_Dcarbxylase"/>
</dbReference>
<dbReference type="GO" id="GO:0004609">
    <property type="term" value="F:phosphatidylserine decarboxylase activity"/>
    <property type="evidence" value="ECO:0007669"/>
    <property type="project" value="UniProtKB-UniRule"/>
</dbReference>
<comment type="pathway">
    <text evidence="1">Lipid metabolism.</text>
</comment>
<feature type="active site" description="Schiff-base intermediate with substrate; via pyruvic acid; for decarboxylase activity" evidence="12">
    <location>
        <position position="228"/>
    </location>
</feature>
<evidence type="ECO:0000256" key="7">
    <source>
        <dbReference type="ARBA" id="ARBA00023145"/>
    </source>
</evidence>
<dbReference type="OrthoDB" id="9802030at2"/>